<organism evidence="8 9">
    <name type="scientific">Vermiconidia calcicola</name>
    <dbReference type="NCBI Taxonomy" id="1690605"/>
    <lineage>
        <taxon>Eukaryota</taxon>
        <taxon>Fungi</taxon>
        <taxon>Dikarya</taxon>
        <taxon>Ascomycota</taxon>
        <taxon>Pezizomycotina</taxon>
        <taxon>Dothideomycetes</taxon>
        <taxon>Dothideomycetidae</taxon>
        <taxon>Mycosphaerellales</taxon>
        <taxon>Extremaceae</taxon>
        <taxon>Vermiconidia</taxon>
    </lineage>
</organism>
<keyword evidence="3" id="KW-0479">Metal-binding</keyword>
<sequence>MRTTEAGKLALTDGRDQQLAVISKAPINGRYSQALRIRHNIRRYLRSVDIQEQPFKRVWDMVQHARKRQKTDGDMQYQPTVLQTSQTLQATALLLRCDLAILSDFLELMGPNLGDVYLKSSRADCITLEEAARQSHQPAIEVEAHVFHGQFCLAEMRFSTRHEEAASLKSEAGKCIAAAYELVREYPGQTARVAADVRAVESMLKDSSFTSVVRDDEWRHVMAAMATEFRGTGHWYTCANGHPFTVGECGMPMEATRCPQCDAPVGGQNHRPAEGVQAATDLERRFGRMQVSSS</sequence>
<dbReference type="Pfam" id="PF20173">
    <property type="entry name" value="ZnF_RZ-type"/>
    <property type="match status" value="1"/>
</dbReference>
<keyword evidence="5" id="KW-0862">Zinc</keyword>
<evidence type="ECO:0000256" key="1">
    <source>
        <dbReference type="ARBA" id="ARBA00004496"/>
    </source>
</evidence>
<keyword evidence="4" id="KW-0863">Zinc-finger</keyword>
<name>A0AAV9PU33_9PEZI</name>
<dbReference type="Proteomes" id="UP001345827">
    <property type="component" value="Unassembled WGS sequence"/>
</dbReference>
<dbReference type="GO" id="GO:0002376">
    <property type="term" value="P:immune system process"/>
    <property type="evidence" value="ECO:0007669"/>
    <property type="project" value="UniProtKB-KW"/>
</dbReference>
<evidence type="ECO:0000256" key="4">
    <source>
        <dbReference type="ARBA" id="ARBA00022771"/>
    </source>
</evidence>
<evidence type="ECO:0000256" key="3">
    <source>
        <dbReference type="ARBA" id="ARBA00022723"/>
    </source>
</evidence>
<dbReference type="PANTHER" id="PTHR22605:SF16">
    <property type="entry name" value="E3 UBIQUITIN-PROTEIN LIGASE RNF213"/>
    <property type="match status" value="1"/>
</dbReference>
<keyword evidence="2" id="KW-0963">Cytoplasm</keyword>
<evidence type="ECO:0000256" key="6">
    <source>
        <dbReference type="ARBA" id="ARBA00022859"/>
    </source>
</evidence>
<accession>A0AAV9PU33</accession>
<reference evidence="8 9" key="1">
    <citation type="submission" date="2023-06" db="EMBL/GenBank/DDBJ databases">
        <title>Black Yeasts Isolated from many extreme environments.</title>
        <authorList>
            <person name="Coleine C."/>
            <person name="Stajich J.E."/>
            <person name="Selbmann L."/>
        </authorList>
    </citation>
    <scope>NUCLEOTIDE SEQUENCE [LARGE SCALE GENOMIC DNA]</scope>
    <source>
        <strain evidence="8 9">CCFEE 5887</strain>
    </source>
</reference>
<dbReference type="PROSITE" id="PS51981">
    <property type="entry name" value="ZF_RZ"/>
    <property type="match status" value="1"/>
</dbReference>
<keyword evidence="9" id="KW-1185">Reference proteome</keyword>
<dbReference type="GO" id="GO:0008270">
    <property type="term" value="F:zinc ion binding"/>
    <property type="evidence" value="ECO:0007669"/>
    <property type="project" value="UniProtKB-KW"/>
</dbReference>
<dbReference type="InterPro" id="IPR031248">
    <property type="entry name" value="RNF213"/>
</dbReference>
<evidence type="ECO:0000256" key="2">
    <source>
        <dbReference type="ARBA" id="ARBA00022490"/>
    </source>
</evidence>
<evidence type="ECO:0000256" key="5">
    <source>
        <dbReference type="ARBA" id="ARBA00022833"/>
    </source>
</evidence>
<dbReference type="AlphaFoldDB" id="A0AAV9PU33"/>
<gene>
    <name evidence="8" type="ORF">LTR25_009901</name>
</gene>
<comment type="caution">
    <text evidence="8">The sequence shown here is derived from an EMBL/GenBank/DDBJ whole genome shotgun (WGS) entry which is preliminary data.</text>
</comment>
<dbReference type="PANTHER" id="PTHR22605">
    <property type="entry name" value="RZ-TYPE DOMAIN-CONTAINING PROTEIN"/>
    <property type="match status" value="1"/>
</dbReference>
<keyword evidence="6" id="KW-0391">Immunity</keyword>
<protein>
    <recommendedName>
        <fullName evidence="7">RZ-type domain-containing protein</fullName>
    </recommendedName>
</protein>
<dbReference type="EMBL" id="JAXLQG010000023">
    <property type="protein sequence ID" value="KAK5529164.1"/>
    <property type="molecule type" value="Genomic_DNA"/>
</dbReference>
<proteinExistence type="predicted"/>
<dbReference type="GO" id="GO:0004842">
    <property type="term" value="F:ubiquitin-protein transferase activity"/>
    <property type="evidence" value="ECO:0007669"/>
    <property type="project" value="InterPro"/>
</dbReference>
<evidence type="ECO:0000259" key="7">
    <source>
        <dbReference type="PROSITE" id="PS51981"/>
    </source>
</evidence>
<dbReference type="GO" id="GO:0005737">
    <property type="term" value="C:cytoplasm"/>
    <property type="evidence" value="ECO:0007669"/>
    <property type="project" value="UniProtKB-SubCell"/>
</dbReference>
<dbReference type="InterPro" id="IPR046439">
    <property type="entry name" value="ZF_RZ_dom"/>
</dbReference>
<dbReference type="GO" id="GO:0016887">
    <property type="term" value="F:ATP hydrolysis activity"/>
    <property type="evidence" value="ECO:0007669"/>
    <property type="project" value="InterPro"/>
</dbReference>
<comment type="subcellular location">
    <subcellularLocation>
        <location evidence="1">Cytoplasm</location>
    </subcellularLocation>
</comment>
<evidence type="ECO:0000313" key="9">
    <source>
        <dbReference type="Proteomes" id="UP001345827"/>
    </source>
</evidence>
<evidence type="ECO:0000313" key="8">
    <source>
        <dbReference type="EMBL" id="KAK5529164.1"/>
    </source>
</evidence>
<feature type="domain" description="RZ-type" evidence="7">
    <location>
        <begin position="213"/>
        <end position="288"/>
    </location>
</feature>